<accession>A0A507CZ87</accession>
<keyword evidence="1" id="KW-0732">Signal</keyword>
<evidence type="ECO:0000313" key="3">
    <source>
        <dbReference type="EMBL" id="TPX44492.1"/>
    </source>
</evidence>
<dbReference type="EMBL" id="QEAM01000746">
    <property type="protein sequence ID" value="TPX35809.1"/>
    <property type="molecule type" value="Genomic_DNA"/>
</dbReference>
<dbReference type="Proteomes" id="UP000320475">
    <property type="component" value="Unassembled WGS sequence"/>
</dbReference>
<evidence type="ECO:0000313" key="5">
    <source>
        <dbReference type="Proteomes" id="UP000320475"/>
    </source>
</evidence>
<dbReference type="EMBL" id="QEAN01000171">
    <property type="protein sequence ID" value="TPX44492.1"/>
    <property type="molecule type" value="Genomic_DNA"/>
</dbReference>
<proteinExistence type="predicted"/>
<dbReference type="AlphaFoldDB" id="A0A507CZ87"/>
<reference evidence="4 5" key="1">
    <citation type="journal article" date="2019" name="Sci. Rep.">
        <title>Comparative genomics of chytrid fungi reveal insights into the obligate biotrophic and pathogenic lifestyle of Synchytrium endobioticum.</title>
        <authorList>
            <person name="van de Vossenberg B.T.L.H."/>
            <person name="Warris S."/>
            <person name="Nguyen H.D.T."/>
            <person name="van Gent-Pelzer M.P.E."/>
            <person name="Joly D.L."/>
            <person name="van de Geest H.C."/>
            <person name="Bonants P.J.M."/>
            <person name="Smith D.S."/>
            <person name="Levesque C.A."/>
            <person name="van der Lee T.A.J."/>
        </authorList>
    </citation>
    <scope>NUCLEOTIDE SEQUENCE [LARGE SCALE GENOMIC DNA]</scope>
    <source>
        <strain evidence="2 5">LEV6574</strain>
        <strain evidence="3 4">MB42</strain>
    </source>
</reference>
<feature type="chain" id="PRO_5036131007" evidence="1">
    <location>
        <begin position="20"/>
        <end position="301"/>
    </location>
</feature>
<evidence type="ECO:0000313" key="2">
    <source>
        <dbReference type="EMBL" id="TPX35809.1"/>
    </source>
</evidence>
<name>A0A507CZ87_9FUNG</name>
<dbReference type="Proteomes" id="UP000317494">
    <property type="component" value="Unassembled WGS sequence"/>
</dbReference>
<evidence type="ECO:0000313" key="4">
    <source>
        <dbReference type="Proteomes" id="UP000317494"/>
    </source>
</evidence>
<gene>
    <name evidence="2" type="ORF">SeLEV6574_g08154</name>
    <name evidence="3" type="ORF">SeMB42_g04301</name>
</gene>
<organism evidence="3 4">
    <name type="scientific">Synchytrium endobioticum</name>
    <dbReference type="NCBI Taxonomy" id="286115"/>
    <lineage>
        <taxon>Eukaryota</taxon>
        <taxon>Fungi</taxon>
        <taxon>Fungi incertae sedis</taxon>
        <taxon>Chytridiomycota</taxon>
        <taxon>Chytridiomycota incertae sedis</taxon>
        <taxon>Chytridiomycetes</taxon>
        <taxon>Synchytriales</taxon>
        <taxon>Synchytriaceae</taxon>
        <taxon>Synchytrium</taxon>
    </lineage>
</organism>
<sequence>MSWIITIPALMALLNPVFGYTYNDNVVLVRGMPYGGSCTPRDGGDTWYLNFNVKSKGSQPNGDDSVKLTLSCQNGQPVSVGSDWYNAKPAVFNGAVTFTLADDISAYGGSVTCPRATCKDAHPFKLTAVDKNKQDMLVVGDIVGKPLKCPPGNSVNLVQVNGDSFCWGKAPKSQRSVSIWGIVNCGRPTTVLPTITAKFNGPISVIENANNAGSVKTDTLTWTVKPGEGTTWGVLEGGSCNVADYTGHGTEVKGSELKVVSCTATVANQSVPCTYGLENVGGNTSFYEWLGTGPDPLVLTP</sequence>
<comment type="caution">
    <text evidence="3">The sequence shown here is derived from an EMBL/GenBank/DDBJ whole genome shotgun (WGS) entry which is preliminary data.</text>
</comment>
<protein>
    <submittedName>
        <fullName evidence="3">Uncharacterized protein</fullName>
    </submittedName>
</protein>
<keyword evidence="4" id="KW-1185">Reference proteome</keyword>
<evidence type="ECO:0000256" key="1">
    <source>
        <dbReference type="SAM" id="SignalP"/>
    </source>
</evidence>
<feature type="signal peptide" evidence="1">
    <location>
        <begin position="1"/>
        <end position="19"/>
    </location>
</feature>
<dbReference type="VEuPathDB" id="FungiDB:SeMB42_g04301"/>